<dbReference type="PANTHER" id="PTHR43798">
    <property type="entry name" value="MONOACYLGLYCEROL LIPASE"/>
    <property type="match status" value="1"/>
</dbReference>
<evidence type="ECO:0000259" key="3">
    <source>
        <dbReference type="Pfam" id="PF12146"/>
    </source>
</evidence>
<proteinExistence type="predicted"/>
<evidence type="ECO:0000313" key="5">
    <source>
        <dbReference type="Proteomes" id="UP001403094"/>
    </source>
</evidence>
<organism evidence="4 5">
    <name type="scientific">Streptomyces cheonanensis</name>
    <dbReference type="NCBI Taxonomy" id="312720"/>
    <lineage>
        <taxon>Bacteria</taxon>
        <taxon>Bacillati</taxon>
        <taxon>Actinomycetota</taxon>
        <taxon>Actinomycetes</taxon>
        <taxon>Kitasatosporales</taxon>
        <taxon>Streptomycetaceae</taxon>
        <taxon>Streptomyces</taxon>
    </lineage>
</organism>
<evidence type="ECO:0000313" key="4">
    <source>
        <dbReference type="EMBL" id="GAA2041450.1"/>
    </source>
</evidence>
<protein>
    <submittedName>
        <fullName evidence="4">Alpha/beta fold hydrolase</fullName>
    </submittedName>
</protein>
<dbReference type="InterPro" id="IPR050266">
    <property type="entry name" value="AB_hydrolase_sf"/>
</dbReference>
<keyword evidence="5" id="KW-1185">Reference proteome</keyword>
<reference evidence="5" key="1">
    <citation type="journal article" date="2019" name="Int. J. Syst. Evol. Microbiol.">
        <title>The Global Catalogue of Microorganisms (GCM) 10K type strain sequencing project: providing services to taxonomists for standard genome sequencing and annotation.</title>
        <authorList>
            <consortium name="The Broad Institute Genomics Platform"/>
            <consortium name="The Broad Institute Genome Sequencing Center for Infectious Disease"/>
            <person name="Wu L."/>
            <person name="Ma J."/>
        </authorList>
    </citation>
    <scope>NUCLEOTIDE SEQUENCE [LARGE SCALE GENOMIC DNA]</scope>
    <source>
        <strain evidence="5">JCM 14549</strain>
    </source>
</reference>
<keyword evidence="1 4" id="KW-0378">Hydrolase</keyword>
<dbReference type="RefSeq" id="WP_176127773.1">
    <property type="nucleotide sequence ID" value="NZ_BAAANQ010000001.1"/>
</dbReference>
<dbReference type="PIRSF" id="PIRSF037442">
    <property type="entry name" value="UCP037442_abhydr"/>
    <property type="match status" value="1"/>
</dbReference>
<accession>A0ABP5G906</accession>
<sequence length="305" mass="33308">MVSADDDRNGPDHRRNPDEPDGSGTQDDLLVTFDDGSSTTVRLFRAERPDAPVVLFLPAMGVRASYYEVLADVLVEEGVHVALADHRGHGGSSVRASRRNTWGYADLLERELPGITDAVRSAFGADELVLAGHSLGGQLSLLYAATAPHGVSRAAVIGTGTAWHRTVSGREAVGRWFGVRLTGVVAGLWGYLPQWFPFAGREARHVIHDWVREGRTGRYALSRTDVDYEAALAKTTVPTLFVGFERDPLVPPAGLRHIADKVTAAPVTLRELSLAQLRLKEPSHYHWARRPQAVADALTEWMAQP</sequence>
<comment type="caution">
    <text evidence="4">The sequence shown here is derived from an EMBL/GenBank/DDBJ whole genome shotgun (WGS) entry which is preliminary data.</text>
</comment>
<dbReference type="SUPFAM" id="SSF53474">
    <property type="entry name" value="alpha/beta-Hydrolases"/>
    <property type="match status" value="1"/>
</dbReference>
<dbReference type="PANTHER" id="PTHR43798:SF31">
    <property type="entry name" value="AB HYDROLASE SUPERFAMILY PROTEIN YCLE"/>
    <property type="match status" value="1"/>
</dbReference>
<feature type="domain" description="Serine aminopeptidase S33" evidence="3">
    <location>
        <begin position="53"/>
        <end position="270"/>
    </location>
</feature>
<evidence type="ECO:0000256" key="1">
    <source>
        <dbReference type="ARBA" id="ARBA00022801"/>
    </source>
</evidence>
<dbReference type="EMBL" id="BAAANQ010000001">
    <property type="protein sequence ID" value="GAA2041450.1"/>
    <property type="molecule type" value="Genomic_DNA"/>
</dbReference>
<feature type="region of interest" description="Disordered" evidence="2">
    <location>
        <begin position="1"/>
        <end position="29"/>
    </location>
</feature>
<dbReference type="Gene3D" id="3.40.50.1820">
    <property type="entry name" value="alpha/beta hydrolase"/>
    <property type="match status" value="1"/>
</dbReference>
<dbReference type="PRINTS" id="PR00111">
    <property type="entry name" value="ABHYDROLASE"/>
</dbReference>
<evidence type="ECO:0000256" key="2">
    <source>
        <dbReference type="SAM" id="MobiDB-lite"/>
    </source>
</evidence>
<dbReference type="Pfam" id="PF12146">
    <property type="entry name" value="Hydrolase_4"/>
    <property type="match status" value="1"/>
</dbReference>
<dbReference type="InterPro" id="IPR029058">
    <property type="entry name" value="AB_hydrolase_fold"/>
</dbReference>
<dbReference type="InterPro" id="IPR000073">
    <property type="entry name" value="AB_hydrolase_1"/>
</dbReference>
<dbReference type="Proteomes" id="UP001403094">
    <property type="component" value="Unassembled WGS sequence"/>
</dbReference>
<name>A0ABP5G906_9ACTN</name>
<dbReference type="GO" id="GO:0016787">
    <property type="term" value="F:hydrolase activity"/>
    <property type="evidence" value="ECO:0007669"/>
    <property type="project" value="UniProtKB-KW"/>
</dbReference>
<dbReference type="InterPro" id="IPR022742">
    <property type="entry name" value="Hydrolase_4"/>
</dbReference>
<feature type="compositionally biased region" description="Basic and acidic residues" evidence="2">
    <location>
        <begin position="1"/>
        <end position="18"/>
    </location>
</feature>
<dbReference type="InterPro" id="IPR017208">
    <property type="entry name" value="UCP037442_abhydr"/>
</dbReference>
<gene>
    <name evidence="4" type="ORF">GCM10009757_03930</name>
</gene>